<reference evidence="2" key="1">
    <citation type="journal article" date="2019" name="Int. J. Syst. Evol. Microbiol.">
        <title>The Global Catalogue of Microorganisms (GCM) 10K type strain sequencing project: providing services to taxonomists for standard genome sequencing and annotation.</title>
        <authorList>
            <consortium name="The Broad Institute Genomics Platform"/>
            <consortium name="The Broad Institute Genome Sequencing Center for Infectious Disease"/>
            <person name="Wu L."/>
            <person name="Ma J."/>
        </authorList>
    </citation>
    <scope>NUCLEOTIDE SEQUENCE [LARGE SCALE GENOMIC DNA]</scope>
    <source>
        <strain evidence="2">CGMCC 1.19062</strain>
    </source>
</reference>
<sequence>MENIVSRAAKPATEPNLRQLSALMNLKGSPYALSAYRDLMQRALYLANPLEREIAIAVARQALFQATRRRLRLDQVRRVDLALHLPTVSYSGVV</sequence>
<name>A0ABW5DP05_9PROT</name>
<evidence type="ECO:0008006" key="3">
    <source>
        <dbReference type="Google" id="ProtNLM"/>
    </source>
</evidence>
<evidence type="ECO:0000313" key="2">
    <source>
        <dbReference type="Proteomes" id="UP001597295"/>
    </source>
</evidence>
<proteinExistence type="predicted"/>
<dbReference type="Proteomes" id="UP001597295">
    <property type="component" value="Unassembled WGS sequence"/>
</dbReference>
<dbReference type="EMBL" id="JBHUIP010000004">
    <property type="protein sequence ID" value="MFD2262490.1"/>
    <property type="molecule type" value="Genomic_DNA"/>
</dbReference>
<evidence type="ECO:0000313" key="1">
    <source>
        <dbReference type="EMBL" id="MFD2262490.1"/>
    </source>
</evidence>
<keyword evidence="2" id="KW-1185">Reference proteome</keyword>
<dbReference type="RefSeq" id="WP_379875451.1">
    <property type="nucleotide sequence ID" value="NZ_JBHUIP010000004.1"/>
</dbReference>
<comment type="caution">
    <text evidence="1">The sequence shown here is derived from an EMBL/GenBank/DDBJ whole genome shotgun (WGS) entry which is preliminary data.</text>
</comment>
<organism evidence="1 2">
    <name type="scientific">Lacibacterium aquatile</name>
    <dbReference type="NCBI Taxonomy" id="1168082"/>
    <lineage>
        <taxon>Bacteria</taxon>
        <taxon>Pseudomonadati</taxon>
        <taxon>Pseudomonadota</taxon>
        <taxon>Alphaproteobacteria</taxon>
        <taxon>Rhodospirillales</taxon>
        <taxon>Rhodospirillaceae</taxon>
    </lineage>
</organism>
<protein>
    <recommendedName>
        <fullName evidence="3">DUF4158 domain-containing protein</fullName>
    </recommendedName>
</protein>
<accession>A0ABW5DP05</accession>
<gene>
    <name evidence="1" type="ORF">ACFSM5_06285</name>
</gene>